<evidence type="ECO:0000256" key="1">
    <source>
        <dbReference type="ARBA" id="ARBA00022723"/>
    </source>
</evidence>
<dbReference type="Gene3D" id="2.160.20.10">
    <property type="entry name" value="Single-stranded right-handed beta-helix, Pectin lyase-like"/>
    <property type="match status" value="1"/>
</dbReference>
<proteinExistence type="predicted"/>
<dbReference type="PANTHER" id="PTHR42970">
    <property type="entry name" value="PECTATE LYASE C-RELATED"/>
    <property type="match status" value="1"/>
</dbReference>
<gene>
    <name evidence="4" type="ORF">V1H85_11425</name>
</gene>
<evidence type="ECO:0008006" key="6">
    <source>
        <dbReference type="Google" id="ProtNLM"/>
    </source>
</evidence>
<keyword evidence="2" id="KW-0325">Glycoprotein</keyword>
<dbReference type="PANTHER" id="PTHR42970:SF1">
    <property type="entry name" value="PECTATE LYASE C-RELATED"/>
    <property type="match status" value="1"/>
</dbReference>
<accession>A0ABU7IJB0</accession>
<keyword evidence="5" id="KW-1185">Reference proteome</keyword>
<dbReference type="InterPro" id="IPR011050">
    <property type="entry name" value="Pectin_lyase_fold/virulence"/>
</dbReference>
<reference evidence="4 5" key="1">
    <citation type="submission" date="2024-01" db="EMBL/GenBank/DDBJ databases">
        <title>Maribacter spp. originated from different algae showed divergent polysaccharides utilization ability.</title>
        <authorList>
            <person name="Wang H."/>
            <person name="Wu Y."/>
        </authorList>
    </citation>
    <scope>NUCLEOTIDE SEQUENCE [LARGE SCALE GENOMIC DNA]</scope>
    <source>
        <strain evidence="4 5">KPT27_14</strain>
    </source>
</reference>
<protein>
    <recommendedName>
        <fullName evidence="6">Pectate lyase</fullName>
    </recommendedName>
</protein>
<feature type="region of interest" description="Disordered" evidence="3">
    <location>
        <begin position="145"/>
        <end position="166"/>
    </location>
</feature>
<organism evidence="4 5">
    <name type="scientific">Maribacter flavus</name>
    <dbReference type="NCBI Taxonomy" id="1658664"/>
    <lineage>
        <taxon>Bacteria</taxon>
        <taxon>Pseudomonadati</taxon>
        <taxon>Bacteroidota</taxon>
        <taxon>Flavobacteriia</taxon>
        <taxon>Flavobacteriales</taxon>
        <taxon>Flavobacteriaceae</taxon>
        <taxon>Maribacter</taxon>
    </lineage>
</organism>
<evidence type="ECO:0000313" key="4">
    <source>
        <dbReference type="EMBL" id="MEE1973059.1"/>
    </source>
</evidence>
<dbReference type="InterPro" id="IPR052063">
    <property type="entry name" value="Polysaccharide_Lyase_1"/>
</dbReference>
<evidence type="ECO:0000313" key="5">
    <source>
        <dbReference type="Proteomes" id="UP001343698"/>
    </source>
</evidence>
<evidence type="ECO:0000256" key="3">
    <source>
        <dbReference type="SAM" id="MobiDB-lite"/>
    </source>
</evidence>
<keyword evidence="1" id="KW-0479">Metal-binding</keyword>
<sequence length="627" mass="69412">MNKVCPKLKIAFHRKKNVFHRLKIILHYNCIPNAKKNNPLKNHLLMYPIKTPLKMPLAFLAVISFFSCSKDADLLSDYVIAKDNDLQSIALLVDDSFFMAPGQNEIVMDVLNNDSFGSNTQVRIIETSIPSSGEVVINNDNTLTYTPQTQDPIPEASAPEVTTPEETIETPAQEDTFTYTTEVTTEDNTTYREEATVTITSSDMGELKAFPGAEGFGKFTTGGRGGMVYHVTNLNDSGNGSLRYGVETLKGPRTIVFDVSGYINLTEPLKIRDGNGNLTIAGQTAPGDGITLRGAALWIHEGNVIVRYIKIRPGSNAYNPNGTGLDGGYEPNDALRIVAYAGSSFENVIVDHVTVTWARDETIEISSANSDFSTYARNITIQNCLIGENIEKNYGVLVQRAYDVTFYKNVFTFTMDRNVAVASAEGKGVEMINNLVYGSDRAAWQVKGTVNDFIGNKYISGPFQRQYETFRLEDGPFVYDISKHRTYLKDNIDNGVNADNSVQSMYNQYLTSNPNYQNNVPKIDQNELEGQLLNKSGDNLHYDSSDTRMFNNIINGTGGLISNESQVGGFPNLNNTTRPTNYDSDNDGMADEWEIAIFGNLTRSSNGDENGNGYTNIEEFLHNLTLL</sequence>
<dbReference type="InterPro" id="IPR012334">
    <property type="entry name" value="Pectin_lyas_fold"/>
</dbReference>
<name>A0ABU7IJB0_9FLAO</name>
<dbReference type="RefSeq" id="WP_272637031.1">
    <property type="nucleotide sequence ID" value="NZ_JAZDDF010000004.1"/>
</dbReference>
<dbReference type="Proteomes" id="UP001343698">
    <property type="component" value="Unassembled WGS sequence"/>
</dbReference>
<comment type="caution">
    <text evidence="4">The sequence shown here is derived from an EMBL/GenBank/DDBJ whole genome shotgun (WGS) entry which is preliminary data.</text>
</comment>
<evidence type="ECO:0000256" key="2">
    <source>
        <dbReference type="ARBA" id="ARBA00023180"/>
    </source>
</evidence>
<dbReference type="EMBL" id="JAZDDF010000004">
    <property type="protein sequence ID" value="MEE1973059.1"/>
    <property type="molecule type" value="Genomic_DNA"/>
</dbReference>
<dbReference type="SUPFAM" id="SSF51126">
    <property type="entry name" value="Pectin lyase-like"/>
    <property type="match status" value="1"/>
</dbReference>